<dbReference type="Pfam" id="PF00871">
    <property type="entry name" value="Acetate_kinase"/>
    <property type="match status" value="1"/>
</dbReference>
<dbReference type="AlphaFoldDB" id="A0A809SK23"/>
<dbReference type="InterPro" id="IPR043129">
    <property type="entry name" value="ATPase_NBD"/>
</dbReference>
<dbReference type="GO" id="GO:0005524">
    <property type="term" value="F:ATP binding"/>
    <property type="evidence" value="ECO:0007669"/>
    <property type="project" value="UniProtKB-KW"/>
</dbReference>
<dbReference type="EC" id="2.7.2.1" evidence="6"/>
<evidence type="ECO:0000256" key="3">
    <source>
        <dbReference type="ARBA" id="ARBA00022741"/>
    </source>
</evidence>
<dbReference type="UniPathway" id="UPA00340">
    <property type="reaction ID" value="UER00458"/>
</dbReference>
<dbReference type="NCBIfam" id="NF005520">
    <property type="entry name" value="PRK07157.1"/>
    <property type="match status" value="1"/>
</dbReference>
<dbReference type="PANTHER" id="PTHR21060">
    <property type="entry name" value="ACETATE KINASE"/>
    <property type="match status" value="1"/>
</dbReference>
<dbReference type="InterPro" id="IPR004372">
    <property type="entry name" value="Ac/propionate_kinase"/>
</dbReference>
<reference evidence="8 9" key="1">
    <citation type="submission" date="2020-01" db="EMBL/GenBank/DDBJ databases">
        <title>Complete genome sequence of Mycoplasma felis strain Myco-2.</title>
        <authorList>
            <person name="Kinoshita Y."/>
            <person name="Niwa H."/>
            <person name="Uchida-Fujii E."/>
            <person name="Nukada T."/>
        </authorList>
    </citation>
    <scope>NUCLEOTIDE SEQUENCE [LARGE SCALE GENOMIC DNA]</scope>
    <source>
        <strain evidence="8 9">Myco-2</strain>
    </source>
</reference>
<evidence type="ECO:0000256" key="1">
    <source>
        <dbReference type="ARBA" id="ARBA00008748"/>
    </source>
</evidence>
<evidence type="ECO:0000313" key="9">
    <source>
        <dbReference type="Proteomes" id="UP000464317"/>
    </source>
</evidence>
<dbReference type="KEGG" id="mfel:JPM2_1790"/>
<feature type="binding site" evidence="6">
    <location>
        <position position="8"/>
    </location>
    <ligand>
        <name>Mg(2+)</name>
        <dbReference type="ChEBI" id="CHEBI:18420"/>
    </ligand>
</feature>
<feature type="binding site" evidence="6">
    <location>
        <begin position="204"/>
        <end position="208"/>
    </location>
    <ligand>
        <name>ATP</name>
        <dbReference type="ChEBI" id="CHEBI:30616"/>
    </ligand>
</feature>
<sequence>MNKILVINAGSSSIKFSLFFKDNLNLIASGIAERINLPGSSITINFSNSKKTLNIEMKNHKEAVESVYKLFEEVDLIQNKSEIENIGFRVVQGGQYFNKTTKLSSKEIELIDKCSIYAPLHNPGAIQAIKAFQKVFPSAKLSADFDTAFHTSIPKINYTYAIPKKLTEEYGIKKYGAHGISHQCITKKLSTILNKDKVSFVNLHLGNGASLCAIKDSKSIDTSMGLTPLAGIMMGTRSGDIDPSIHNFISKQGNISIEEFTNILNNQSGLLGVSGISSDMRDLTKAAEHGNSDAKFAIDLYCQKIADYTSIYANKIGYEIDALVFTAGIGENVSHIRANIISKLFFKKIKLDSNLNNQKIEDFALISTPDSEIKVYVIRTNEELVIARNSKLIYEE</sequence>
<gene>
    <name evidence="6 8" type="primary">ackA</name>
    <name evidence="8" type="ORF">JPM2_1790</name>
</gene>
<evidence type="ECO:0000256" key="5">
    <source>
        <dbReference type="ARBA" id="ARBA00022840"/>
    </source>
</evidence>
<name>A0A809SK23_9BACT</name>
<dbReference type="HAMAP" id="MF_00020">
    <property type="entry name" value="Acetate_kinase"/>
    <property type="match status" value="1"/>
</dbReference>
<keyword evidence="9" id="KW-1185">Reference proteome</keyword>
<protein>
    <recommendedName>
        <fullName evidence="6">Acetate kinase</fullName>
        <ecNumber evidence="6">2.7.2.1</ecNumber>
    </recommendedName>
    <alternativeName>
        <fullName evidence="6">Acetokinase</fullName>
    </alternativeName>
</protein>
<comment type="pathway">
    <text evidence="6">Metabolic intermediate biosynthesis; acetyl-CoA biosynthesis; acetyl-CoA from acetate: step 1/2.</text>
</comment>
<dbReference type="PROSITE" id="PS01075">
    <property type="entry name" value="ACETATE_KINASE_1"/>
    <property type="match status" value="1"/>
</dbReference>
<dbReference type="GO" id="GO:0005737">
    <property type="term" value="C:cytoplasm"/>
    <property type="evidence" value="ECO:0007669"/>
    <property type="project" value="UniProtKB-SubCell"/>
</dbReference>
<dbReference type="GO" id="GO:0006083">
    <property type="term" value="P:acetate metabolic process"/>
    <property type="evidence" value="ECO:0007669"/>
    <property type="project" value="TreeGrafter"/>
</dbReference>
<keyword evidence="5 6" id="KW-0067">ATP-binding</keyword>
<feature type="binding site" evidence="6">
    <location>
        <position position="89"/>
    </location>
    <ligand>
        <name>substrate</name>
    </ligand>
</feature>
<dbReference type="GO" id="GO:0006085">
    <property type="term" value="P:acetyl-CoA biosynthetic process"/>
    <property type="evidence" value="ECO:0007669"/>
    <property type="project" value="UniProtKB-UniRule"/>
</dbReference>
<keyword evidence="4 6" id="KW-0418">Kinase</keyword>
<dbReference type="PANTHER" id="PTHR21060:SF15">
    <property type="entry name" value="ACETATE KINASE-RELATED"/>
    <property type="match status" value="1"/>
</dbReference>
<comment type="subunit">
    <text evidence="6">Homodimer.</text>
</comment>
<feature type="binding site" evidence="6">
    <location>
        <position position="382"/>
    </location>
    <ligand>
        <name>Mg(2+)</name>
        <dbReference type="ChEBI" id="CHEBI:18420"/>
    </ligand>
</feature>
<evidence type="ECO:0000313" key="8">
    <source>
        <dbReference type="EMBL" id="BBU47486.1"/>
    </source>
</evidence>
<dbReference type="InterPro" id="IPR000890">
    <property type="entry name" value="Aliphatic_acid_kin_short-chain"/>
</dbReference>
<dbReference type="EMBL" id="AP022325">
    <property type="protein sequence ID" value="BBU47486.1"/>
    <property type="molecule type" value="Genomic_DNA"/>
</dbReference>
<feature type="active site" description="Proton donor/acceptor" evidence="6">
    <location>
        <position position="146"/>
    </location>
</feature>
<dbReference type="Proteomes" id="UP000464317">
    <property type="component" value="Chromosome"/>
</dbReference>
<comment type="catalytic activity">
    <reaction evidence="6">
        <text>acetate + ATP = acetyl phosphate + ADP</text>
        <dbReference type="Rhea" id="RHEA:11352"/>
        <dbReference type="ChEBI" id="CHEBI:22191"/>
        <dbReference type="ChEBI" id="CHEBI:30089"/>
        <dbReference type="ChEBI" id="CHEBI:30616"/>
        <dbReference type="ChEBI" id="CHEBI:456216"/>
        <dbReference type="EC" id="2.7.2.1"/>
    </reaction>
</comment>
<dbReference type="GO" id="GO:0008776">
    <property type="term" value="F:acetate kinase activity"/>
    <property type="evidence" value="ECO:0007669"/>
    <property type="project" value="UniProtKB-UniRule"/>
</dbReference>
<feature type="binding site" evidence="6">
    <location>
        <begin position="279"/>
        <end position="281"/>
    </location>
    <ligand>
        <name>ATP</name>
        <dbReference type="ChEBI" id="CHEBI:30616"/>
    </ligand>
</feature>
<keyword evidence="6" id="KW-0479">Metal-binding</keyword>
<evidence type="ECO:0000256" key="2">
    <source>
        <dbReference type="ARBA" id="ARBA00022679"/>
    </source>
</evidence>
<dbReference type="PRINTS" id="PR00471">
    <property type="entry name" value="ACETATEKNASE"/>
</dbReference>
<dbReference type="Gene3D" id="3.30.420.40">
    <property type="match status" value="2"/>
</dbReference>
<dbReference type="PIRSF" id="PIRSF000722">
    <property type="entry name" value="Acetate_prop_kin"/>
    <property type="match status" value="1"/>
</dbReference>
<comment type="cofactor">
    <cofactor evidence="6">
        <name>Mg(2+)</name>
        <dbReference type="ChEBI" id="CHEBI:18420"/>
    </cofactor>
    <cofactor evidence="6">
        <name>Mn(2+)</name>
        <dbReference type="ChEBI" id="CHEBI:29035"/>
    </cofactor>
    <text evidence="6">Mg(2+). Can also accept Mn(2+).</text>
</comment>
<dbReference type="NCBIfam" id="TIGR00016">
    <property type="entry name" value="ackA"/>
    <property type="match status" value="1"/>
</dbReference>
<dbReference type="SUPFAM" id="SSF53067">
    <property type="entry name" value="Actin-like ATPase domain"/>
    <property type="match status" value="2"/>
</dbReference>
<feature type="site" description="Transition state stabilizer" evidence="6">
    <location>
        <position position="178"/>
    </location>
</feature>
<proteinExistence type="inferred from homology"/>
<keyword evidence="3 6" id="KW-0547">Nucleotide-binding</keyword>
<keyword evidence="6" id="KW-0460">Magnesium</keyword>
<dbReference type="RefSeq" id="WP_161552997.1">
    <property type="nucleotide sequence ID" value="NZ_AP022325.1"/>
</dbReference>
<evidence type="ECO:0000256" key="7">
    <source>
        <dbReference type="RuleBase" id="RU003835"/>
    </source>
</evidence>
<keyword evidence="2 6" id="KW-0808">Transferase</keyword>
<keyword evidence="6" id="KW-0963">Cytoplasm</keyword>
<feature type="site" description="Transition state stabilizer" evidence="6">
    <location>
        <position position="237"/>
    </location>
</feature>
<comment type="function">
    <text evidence="6">Catalyzes the formation of acetyl phosphate from acetate and ATP. Can also catalyze the reverse reaction.</text>
</comment>
<organism evidence="8 9">
    <name type="scientific">Mycoplasmopsis felis</name>
    <dbReference type="NCBI Taxonomy" id="33923"/>
    <lineage>
        <taxon>Bacteria</taxon>
        <taxon>Bacillati</taxon>
        <taxon>Mycoplasmatota</taxon>
        <taxon>Mycoplasmoidales</taxon>
        <taxon>Metamycoplasmataceae</taxon>
        <taxon>Mycoplasmopsis</taxon>
    </lineage>
</organism>
<comment type="subcellular location">
    <subcellularLocation>
        <location evidence="6">Cytoplasm</location>
    </subcellularLocation>
</comment>
<dbReference type="InterPro" id="IPR023865">
    <property type="entry name" value="Aliphatic_acid_kinase_CS"/>
</dbReference>
<evidence type="ECO:0000256" key="4">
    <source>
        <dbReference type="ARBA" id="ARBA00022777"/>
    </source>
</evidence>
<feature type="binding site" evidence="6">
    <location>
        <position position="15"/>
    </location>
    <ligand>
        <name>ATP</name>
        <dbReference type="ChEBI" id="CHEBI:30616"/>
    </ligand>
</feature>
<evidence type="ECO:0000256" key="6">
    <source>
        <dbReference type="HAMAP-Rule" id="MF_00020"/>
    </source>
</evidence>
<feature type="binding site" evidence="6">
    <location>
        <begin position="328"/>
        <end position="332"/>
    </location>
    <ligand>
        <name>ATP</name>
        <dbReference type="ChEBI" id="CHEBI:30616"/>
    </ligand>
</feature>
<accession>A0A809SK23</accession>
<comment type="similarity">
    <text evidence="1 6 7">Belongs to the acetokinase family.</text>
</comment>
<dbReference type="GO" id="GO:0000287">
    <property type="term" value="F:magnesium ion binding"/>
    <property type="evidence" value="ECO:0007669"/>
    <property type="project" value="UniProtKB-UniRule"/>
</dbReference>